<keyword evidence="5" id="KW-1185">Reference proteome</keyword>
<evidence type="ECO:0000256" key="2">
    <source>
        <dbReference type="ARBA" id="ARBA00022737"/>
    </source>
</evidence>
<dbReference type="EMBL" id="CP102252">
    <property type="protein sequence ID" value="UWN64768.1"/>
    <property type="molecule type" value="Genomic_DNA"/>
</dbReference>
<organism evidence="4 5">
    <name type="scientific">Alistipes senegalensis JC50</name>
    <dbReference type="NCBI Taxonomy" id="1033732"/>
    <lineage>
        <taxon>Bacteria</taxon>
        <taxon>Pseudomonadati</taxon>
        <taxon>Bacteroidota</taxon>
        <taxon>Bacteroidia</taxon>
        <taxon>Bacteroidales</taxon>
        <taxon>Rikenellaceae</taxon>
        <taxon>Alistipes</taxon>
    </lineage>
</organism>
<evidence type="ECO:0000313" key="5">
    <source>
        <dbReference type="Proteomes" id="UP001058267"/>
    </source>
</evidence>
<dbReference type="InterPro" id="IPR001611">
    <property type="entry name" value="Leu-rich_rpt"/>
</dbReference>
<keyword evidence="1" id="KW-0433">Leucine-rich repeat</keyword>
<keyword evidence="2" id="KW-0677">Repeat</keyword>
<evidence type="ECO:0000313" key="4">
    <source>
        <dbReference type="EMBL" id="UWN64768.1"/>
    </source>
</evidence>
<dbReference type="PANTHER" id="PTHR47566">
    <property type="match status" value="1"/>
</dbReference>
<protein>
    <submittedName>
        <fullName evidence="4">Leucine-rich repeat domain-containing protein</fullName>
    </submittedName>
</protein>
<dbReference type="RefSeq" id="WP_019150609.1">
    <property type="nucleotide sequence ID" value="NZ_CP102252.1"/>
</dbReference>
<dbReference type="InterPro" id="IPR032675">
    <property type="entry name" value="LRR_dom_sf"/>
</dbReference>
<proteinExistence type="predicted"/>
<accession>A0ABY5V617</accession>
<dbReference type="SUPFAM" id="SSF52058">
    <property type="entry name" value="L domain-like"/>
    <property type="match status" value="1"/>
</dbReference>
<name>A0ABY5V617_9BACT</name>
<gene>
    <name evidence="4" type="ORF">NQ519_13600</name>
</gene>
<evidence type="ECO:0000256" key="1">
    <source>
        <dbReference type="ARBA" id="ARBA00022614"/>
    </source>
</evidence>
<feature type="chain" id="PRO_5045268087" evidence="3">
    <location>
        <begin position="20"/>
        <end position="202"/>
    </location>
</feature>
<dbReference type="InterPro" id="IPR052574">
    <property type="entry name" value="CDIRP"/>
</dbReference>
<reference evidence="4" key="1">
    <citation type="journal article" date="2022" name="Cell">
        <title>Design, construction, and in vivo augmentation of a complex gut microbiome.</title>
        <authorList>
            <person name="Cheng A.G."/>
            <person name="Ho P.Y."/>
            <person name="Aranda-Diaz A."/>
            <person name="Jain S."/>
            <person name="Yu F.B."/>
            <person name="Meng X."/>
            <person name="Wang M."/>
            <person name="Iakiviak M."/>
            <person name="Nagashima K."/>
            <person name="Zhao A."/>
            <person name="Murugkar P."/>
            <person name="Patil A."/>
            <person name="Atabakhsh K."/>
            <person name="Weakley A."/>
            <person name="Yan J."/>
            <person name="Brumbaugh A.R."/>
            <person name="Higginbottom S."/>
            <person name="Dimas A."/>
            <person name="Shiver A.L."/>
            <person name="Deutschbauer A."/>
            <person name="Neff N."/>
            <person name="Sonnenburg J.L."/>
            <person name="Huang K.C."/>
            <person name="Fischbach M.A."/>
        </authorList>
    </citation>
    <scope>NUCLEOTIDE SEQUENCE</scope>
    <source>
        <strain evidence="4">JC50</strain>
    </source>
</reference>
<dbReference type="PANTHER" id="PTHR47566:SF1">
    <property type="entry name" value="PROTEIN NUD1"/>
    <property type="match status" value="1"/>
</dbReference>
<dbReference type="Proteomes" id="UP001058267">
    <property type="component" value="Chromosome"/>
</dbReference>
<keyword evidence="3" id="KW-0732">Signal</keyword>
<sequence>MVRALSALFVLLCTACGLAEDDRDEDNKYIYLDFYDKAFEAYCLEKFDTNGDGRISHYEAQRVRRMSCPGRGIASLTDIREFFNLRELDCSGNDLTRLDLTACTYLERLDCRDNALVSLDLDGVRGLVWMDCSGNDLPRLDLHSTASLLTLDCRGNALTTLDVASCDANLKADVRSNPGLTTVYCLVSQNISFDGPTELTRL</sequence>
<dbReference type="Pfam" id="PF00560">
    <property type="entry name" value="LRR_1"/>
    <property type="match status" value="1"/>
</dbReference>
<dbReference type="Gene3D" id="3.80.10.10">
    <property type="entry name" value="Ribonuclease Inhibitor"/>
    <property type="match status" value="1"/>
</dbReference>
<evidence type="ECO:0000256" key="3">
    <source>
        <dbReference type="SAM" id="SignalP"/>
    </source>
</evidence>
<feature type="signal peptide" evidence="3">
    <location>
        <begin position="1"/>
        <end position="19"/>
    </location>
</feature>